<feature type="compositionally biased region" description="Polar residues" evidence="2">
    <location>
        <begin position="7"/>
        <end position="34"/>
    </location>
</feature>
<evidence type="ECO:0000313" key="5">
    <source>
        <dbReference type="Proteomes" id="UP000292052"/>
    </source>
</evidence>
<keyword evidence="5" id="KW-1185">Reference proteome</keyword>
<protein>
    <submittedName>
        <fullName evidence="4">Transcription factor CP2-like protein 1</fullName>
    </submittedName>
</protein>
<dbReference type="Proteomes" id="UP000292052">
    <property type="component" value="Unassembled WGS sequence"/>
</dbReference>
<evidence type="ECO:0000259" key="3">
    <source>
        <dbReference type="PROSITE" id="PS51968"/>
    </source>
</evidence>
<feature type="non-terminal residue" evidence="4">
    <location>
        <position position="371"/>
    </location>
</feature>
<dbReference type="GO" id="GO:0001228">
    <property type="term" value="F:DNA-binding transcription activator activity, RNA polymerase II-specific"/>
    <property type="evidence" value="ECO:0007669"/>
    <property type="project" value="TreeGrafter"/>
</dbReference>
<reference evidence="4 5" key="1">
    <citation type="submission" date="2017-03" db="EMBL/GenBank/DDBJ databases">
        <title>Genome of the blue death feigning beetle - Asbolus verrucosus.</title>
        <authorList>
            <person name="Rider S.D."/>
        </authorList>
    </citation>
    <scope>NUCLEOTIDE SEQUENCE [LARGE SCALE GENOMIC DNA]</scope>
    <source>
        <strain evidence="4">Butters</strain>
        <tissue evidence="4">Head and leg muscle</tissue>
    </source>
</reference>
<dbReference type="AlphaFoldDB" id="A0A482VAE7"/>
<dbReference type="PANTHER" id="PTHR11037:SF21">
    <property type="entry name" value="GEMINI, ISOFORM C"/>
    <property type="match status" value="1"/>
</dbReference>
<dbReference type="Pfam" id="PF04516">
    <property type="entry name" value="CP2"/>
    <property type="match status" value="1"/>
</dbReference>
<feature type="region of interest" description="Disordered" evidence="2">
    <location>
        <begin position="1"/>
        <end position="78"/>
    </location>
</feature>
<evidence type="ECO:0000313" key="4">
    <source>
        <dbReference type="EMBL" id="RZB40039.1"/>
    </source>
</evidence>
<sequence>MDYELYDNSNLLPNGDNPNNSKNSWNIPSEGSMDNNDEYFDWNPLKIDEENAENGQGTNMRQARKRKLPPNDGNPPKIKQTANYKLVQDPLAVDEKHNQKKASVQNGAVRMPSWQVEDITELNGDIDSSLSLGSDLATNTYNVSDAILSISGLTVFKQEAPSPTNNDVTTLQIARQNRQSPTSTQQMGVHNGTIDENTTNQNMINNTINQLLTQSAYTNLQNAIDANLVSSPNSQDNYNVTSTNYNFSEDCRFQYVLAAATSIATKVNEDTLTYLNQGQSYEIKLKKLGDLSMYRGKLLKSVIRMCFHERRLQFMEKEQMASWQRARPGDRILEVDVPLSYGAFDIVQPSNALNIIHFNWDPTKEVGVYIK</sequence>
<proteinExistence type="predicted"/>
<comment type="caution">
    <text evidence="4">The sequence shown here is derived from an EMBL/GenBank/DDBJ whole genome shotgun (WGS) entry which is preliminary data.</text>
</comment>
<organism evidence="4 5">
    <name type="scientific">Asbolus verrucosus</name>
    <name type="common">Desert ironclad beetle</name>
    <dbReference type="NCBI Taxonomy" id="1661398"/>
    <lineage>
        <taxon>Eukaryota</taxon>
        <taxon>Metazoa</taxon>
        <taxon>Ecdysozoa</taxon>
        <taxon>Arthropoda</taxon>
        <taxon>Hexapoda</taxon>
        <taxon>Insecta</taxon>
        <taxon>Pterygota</taxon>
        <taxon>Neoptera</taxon>
        <taxon>Endopterygota</taxon>
        <taxon>Coleoptera</taxon>
        <taxon>Polyphaga</taxon>
        <taxon>Cucujiformia</taxon>
        <taxon>Tenebrionidae</taxon>
        <taxon>Pimeliinae</taxon>
        <taxon>Asbolus</taxon>
    </lineage>
</organism>
<dbReference type="PROSITE" id="PS51968">
    <property type="entry name" value="GRH_CP2_DB"/>
    <property type="match status" value="1"/>
</dbReference>
<name>A0A482VAE7_ASBVE</name>
<dbReference type="PANTHER" id="PTHR11037">
    <property type="entry name" value="TRANSCRIPTION FACTOR CP2"/>
    <property type="match status" value="1"/>
</dbReference>
<dbReference type="InterPro" id="IPR040167">
    <property type="entry name" value="TF_CP2-like"/>
</dbReference>
<evidence type="ECO:0000256" key="1">
    <source>
        <dbReference type="PROSITE-ProRule" id="PRU01313"/>
    </source>
</evidence>
<keyword evidence="1" id="KW-0238">DNA-binding</keyword>
<evidence type="ECO:0000256" key="2">
    <source>
        <dbReference type="SAM" id="MobiDB-lite"/>
    </source>
</evidence>
<dbReference type="EMBL" id="QDEB01122938">
    <property type="protein sequence ID" value="RZB40039.1"/>
    <property type="molecule type" value="Genomic_DNA"/>
</dbReference>
<comment type="subcellular location">
    <subcellularLocation>
        <location evidence="1">Nucleus</location>
    </subcellularLocation>
</comment>
<accession>A0A482VAE7</accession>
<dbReference type="InterPro" id="IPR007604">
    <property type="entry name" value="CP2"/>
</dbReference>
<gene>
    <name evidence="4" type="ORF">BDFB_006056</name>
</gene>
<dbReference type="GO" id="GO:0005634">
    <property type="term" value="C:nucleus"/>
    <property type="evidence" value="ECO:0007669"/>
    <property type="project" value="UniProtKB-SubCell"/>
</dbReference>
<dbReference type="OrthoDB" id="9996779at2759"/>
<keyword evidence="1" id="KW-0539">Nucleus</keyword>
<dbReference type="GO" id="GO:0000978">
    <property type="term" value="F:RNA polymerase II cis-regulatory region sequence-specific DNA binding"/>
    <property type="evidence" value="ECO:0007669"/>
    <property type="project" value="TreeGrafter"/>
</dbReference>
<feature type="domain" description="Grh/CP2 DB" evidence="3">
    <location>
        <begin position="249"/>
        <end position="371"/>
    </location>
</feature>